<evidence type="ECO:0000256" key="3">
    <source>
        <dbReference type="ARBA" id="ARBA00022803"/>
    </source>
</evidence>
<comment type="function">
    <text evidence="5">Part of the endoplasmic reticulum membrane protein complex (EMC) that enables the energy-independent insertion into endoplasmic reticulum membranes of newly synthesized membrane proteins.</text>
</comment>
<evidence type="ECO:0000256" key="4">
    <source>
        <dbReference type="PROSITE-ProRule" id="PRU00339"/>
    </source>
</evidence>
<sequence>MSVKDTLHPDVSDPTSHYKFTSVAVTISLLSVLIPSVLFLMSVSRKLRMTFSGAHRDFSGPSIGTPNALSELRSIRENGMRKSERVIDLWTNVLSHVSNLGHERWTILEQVFIAALDMADDRLACDCLELLRAKFKKSSRVKRLFGMYLERNGRFDDAHTVYSQLLADDPTNTFVRKRMISILKAQRKNVEAIEELRQYLKIFMSDFEAWNELADMYLAEGDYKHAAFCMEEMLLSNPHNHLYCQRYAEIKYTEGGTDNLEQARAYFSQACRLCPTNLRSLYGLLLTCSALDHQTHRSGKSSLLSLKDRDESRQIEAKAINASGPDMYCTLQPTCSIAMPISGPELNYRLFKWAKQQIQLIYRNSLVEHIPHLLSLKPPNGSKLPGHSTCPTEDEVLYRANSCSTPSTSTACPPEKEASEQFMVVNHRVEEIAFNE</sequence>
<keyword evidence="5" id="KW-0256">Endoplasmic reticulum</keyword>
<protein>
    <recommendedName>
        <fullName evidence="5">ER membrane protein complex subunit 2</fullName>
    </recommendedName>
</protein>
<dbReference type="OrthoDB" id="124397at2759"/>
<dbReference type="PROSITE" id="PS50005">
    <property type="entry name" value="TPR"/>
    <property type="match status" value="1"/>
</dbReference>
<evidence type="ECO:0000256" key="2">
    <source>
        <dbReference type="ARBA" id="ARBA00022737"/>
    </source>
</evidence>
<keyword evidence="2" id="KW-0677">Repeat</keyword>
<proteinExistence type="inferred from homology"/>
<name>A0A8S9YNS4_9TREM</name>
<dbReference type="GO" id="GO:0072546">
    <property type="term" value="C:EMC complex"/>
    <property type="evidence" value="ECO:0007669"/>
    <property type="project" value="UniProtKB-UniRule"/>
</dbReference>
<dbReference type="InterPro" id="IPR011990">
    <property type="entry name" value="TPR-like_helical_dom_sf"/>
</dbReference>
<comment type="caution">
    <text evidence="8">The sequence shown here is derived from an EMBL/GenBank/DDBJ whole genome shotgun (WGS) entry which is preliminary data.</text>
</comment>
<evidence type="ECO:0000256" key="5">
    <source>
        <dbReference type="RuleBase" id="RU367091"/>
    </source>
</evidence>
<dbReference type="PANTHER" id="PTHR12760">
    <property type="entry name" value="TETRATRICOPEPTIDE REPEAT PROTEIN"/>
    <property type="match status" value="1"/>
</dbReference>
<dbReference type="Gene3D" id="1.25.40.10">
    <property type="entry name" value="Tetratricopeptide repeat domain"/>
    <property type="match status" value="1"/>
</dbReference>
<reference evidence="8" key="1">
    <citation type="submission" date="2019-07" db="EMBL/GenBank/DDBJ databases">
        <title>Annotation for the trematode Paragonimus miyazaki's.</title>
        <authorList>
            <person name="Choi Y.-J."/>
        </authorList>
    </citation>
    <scope>NUCLEOTIDE SEQUENCE</scope>
    <source>
        <strain evidence="8">Japan</strain>
    </source>
</reference>
<keyword evidence="9" id="KW-1185">Reference proteome</keyword>
<accession>A0A8S9YNS4</accession>
<feature type="domain" description="EMC2 TPR-like" evidence="7">
    <location>
        <begin position="139"/>
        <end position="251"/>
    </location>
</feature>
<evidence type="ECO:0000256" key="1">
    <source>
        <dbReference type="ARBA" id="ARBA00010361"/>
    </source>
</evidence>
<dbReference type="InterPro" id="IPR055217">
    <property type="entry name" value="TPR_EMC2"/>
</dbReference>
<dbReference type="Pfam" id="PF22890">
    <property type="entry name" value="TPR_EMC2"/>
    <property type="match status" value="1"/>
</dbReference>
<dbReference type="InterPro" id="IPR019734">
    <property type="entry name" value="TPR_rpt"/>
</dbReference>
<feature type="transmembrane region" description="Helical" evidence="6">
    <location>
        <begin position="20"/>
        <end position="41"/>
    </location>
</feature>
<keyword evidence="6" id="KW-0812">Transmembrane</keyword>
<comment type="subunit">
    <text evidence="5">Component of the ER membrane protein complex (EMC).</text>
</comment>
<evidence type="ECO:0000256" key="6">
    <source>
        <dbReference type="SAM" id="Phobius"/>
    </source>
</evidence>
<dbReference type="AlphaFoldDB" id="A0A8S9YNS4"/>
<keyword evidence="6" id="KW-1133">Transmembrane helix</keyword>
<feature type="repeat" description="TPR" evidence="4">
    <location>
        <begin position="207"/>
        <end position="240"/>
    </location>
</feature>
<gene>
    <name evidence="8" type="ORF">EG68_06438</name>
</gene>
<dbReference type="EMBL" id="JTDE01003015">
    <property type="protein sequence ID" value="KAF7256559.1"/>
    <property type="molecule type" value="Genomic_DNA"/>
</dbReference>
<comment type="subcellular location">
    <subcellularLocation>
        <location evidence="5">Endoplasmic reticulum membrane</location>
        <topology evidence="5">Peripheral membrane protein</topology>
        <orientation evidence="5">Cytoplasmic side</orientation>
    </subcellularLocation>
</comment>
<dbReference type="Proteomes" id="UP000822476">
    <property type="component" value="Unassembled WGS sequence"/>
</dbReference>
<dbReference type="InterPro" id="IPR039856">
    <property type="entry name" value="EMC2-like"/>
</dbReference>
<comment type="similarity">
    <text evidence="1 5">Belongs to the EMC2 family.</text>
</comment>
<dbReference type="SUPFAM" id="SSF48452">
    <property type="entry name" value="TPR-like"/>
    <property type="match status" value="1"/>
</dbReference>
<keyword evidence="3 4" id="KW-0802">TPR repeat</keyword>
<evidence type="ECO:0000313" key="8">
    <source>
        <dbReference type="EMBL" id="KAF7256559.1"/>
    </source>
</evidence>
<organism evidence="8 9">
    <name type="scientific">Paragonimus skrjabini miyazakii</name>
    <dbReference type="NCBI Taxonomy" id="59628"/>
    <lineage>
        <taxon>Eukaryota</taxon>
        <taxon>Metazoa</taxon>
        <taxon>Spiralia</taxon>
        <taxon>Lophotrochozoa</taxon>
        <taxon>Platyhelminthes</taxon>
        <taxon>Trematoda</taxon>
        <taxon>Digenea</taxon>
        <taxon>Plagiorchiida</taxon>
        <taxon>Troglotremata</taxon>
        <taxon>Troglotrematidae</taxon>
        <taxon>Paragonimus</taxon>
    </lineage>
</organism>
<evidence type="ECO:0000259" key="7">
    <source>
        <dbReference type="Pfam" id="PF22890"/>
    </source>
</evidence>
<keyword evidence="5 6" id="KW-0472">Membrane</keyword>
<evidence type="ECO:0000313" key="9">
    <source>
        <dbReference type="Proteomes" id="UP000822476"/>
    </source>
</evidence>